<proteinExistence type="predicted"/>
<name>A0ACB9DQQ7_ARCLA</name>
<sequence length="75" mass="8419">MLLNICSLIKECARIKSISGLEIRYTPKALYFTLLYFGFHFFLESFHGICVSRQPKSQSPIHSAPSSSSSPNPKP</sequence>
<organism evidence="1 2">
    <name type="scientific">Arctium lappa</name>
    <name type="common">Greater burdock</name>
    <name type="synonym">Lappa major</name>
    <dbReference type="NCBI Taxonomy" id="4217"/>
    <lineage>
        <taxon>Eukaryota</taxon>
        <taxon>Viridiplantae</taxon>
        <taxon>Streptophyta</taxon>
        <taxon>Embryophyta</taxon>
        <taxon>Tracheophyta</taxon>
        <taxon>Spermatophyta</taxon>
        <taxon>Magnoliopsida</taxon>
        <taxon>eudicotyledons</taxon>
        <taxon>Gunneridae</taxon>
        <taxon>Pentapetalae</taxon>
        <taxon>asterids</taxon>
        <taxon>campanulids</taxon>
        <taxon>Asterales</taxon>
        <taxon>Asteraceae</taxon>
        <taxon>Carduoideae</taxon>
        <taxon>Cardueae</taxon>
        <taxon>Arctiinae</taxon>
        <taxon>Arctium</taxon>
    </lineage>
</organism>
<dbReference type="Proteomes" id="UP001055879">
    <property type="component" value="Linkage Group LG03"/>
</dbReference>
<accession>A0ACB9DQQ7</accession>
<comment type="caution">
    <text evidence="1">The sequence shown here is derived from an EMBL/GenBank/DDBJ whole genome shotgun (WGS) entry which is preliminary data.</text>
</comment>
<evidence type="ECO:0000313" key="1">
    <source>
        <dbReference type="EMBL" id="KAI3748750.1"/>
    </source>
</evidence>
<gene>
    <name evidence="1" type="ORF">L6452_12045</name>
</gene>
<dbReference type="EMBL" id="CM042049">
    <property type="protein sequence ID" value="KAI3748750.1"/>
    <property type="molecule type" value="Genomic_DNA"/>
</dbReference>
<protein>
    <submittedName>
        <fullName evidence="1">Uncharacterized protein</fullName>
    </submittedName>
</protein>
<keyword evidence="2" id="KW-1185">Reference proteome</keyword>
<evidence type="ECO:0000313" key="2">
    <source>
        <dbReference type="Proteomes" id="UP001055879"/>
    </source>
</evidence>
<reference evidence="1 2" key="2">
    <citation type="journal article" date="2022" name="Mol. Ecol. Resour.">
        <title>The genomes of chicory, endive, great burdock and yacon provide insights into Asteraceae paleo-polyploidization history and plant inulin production.</title>
        <authorList>
            <person name="Fan W."/>
            <person name="Wang S."/>
            <person name="Wang H."/>
            <person name="Wang A."/>
            <person name="Jiang F."/>
            <person name="Liu H."/>
            <person name="Zhao H."/>
            <person name="Xu D."/>
            <person name="Zhang Y."/>
        </authorList>
    </citation>
    <scope>NUCLEOTIDE SEQUENCE [LARGE SCALE GENOMIC DNA]</scope>
    <source>
        <strain evidence="2">cv. Niubang</strain>
    </source>
</reference>
<reference evidence="2" key="1">
    <citation type="journal article" date="2022" name="Mol. Ecol. Resour.">
        <title>The genomes of chicory, endive, great burdock and yacon provide insights into Asteraceae palaeo-polyploidization history and plant inulin production.</title>
        <authorList>
            <person name="Fan W."/>
            <person name="Wang S."/>
            <person name="Wang H."/>
            <person name="Wang A."/>
            <person name="Jiang F."/>
            <person name="Liu H."/>
            <person name="Zhao H."/>
            <person name="Xu D."/>
            <person name="Zhang Y."/>
        </authorList>
    </citation>
    <scope>NUCLEOTIDE SEQUENCE [LARGE SCALE GENOMIC DNA]</scope>
    <source>
        <strain evidence="2">cv. Niubang</strain>
    </source>
</reference>